<evidence type="ECO:0000313" key="2">
    <source>
        <dbReference type="Proteomes" id="UP000030635"/>
    </source>
</evidence>
<dbReference type="AlphaFoldDB" id="A0A0A7FWR2"/>
<accession>A0A0A7FWR2</accession>
<protein>
    <submittedName>
        <fullName evidence="1">Uncharacterized protein</fullName>
    </submittedName>
</protein>
<reference evidence="1 2" key="1">
    <citation type="journal article" date="2015" name="Infect. Genet. Evol.">
        <title>Genomic sequences of six botulinum neurotoxin-producing strains representing three clostridial species illustrate the mobility and diversity of botulinum neurotoxin genes.</title>
        <authorList>
            <person name="Smith T.J."/>
            <person name="Hill K.K."/>
            <person name="Xie G."/>
            <person name="Foley B.T."/>
            <person name="Williamson C.H."/>
            <person name="Foster J.T."/>
            <person name="Johnson S.L."/>
            <person name="Chertkov O."/>
            <person name="Teshima H."/>
            <person name="Gibbons H.S."/>
            <person name="Johnsky L.A."/>
            <person name="Karavis M.A."/>
            <person name="Smith L.A."/>
        </authorList>
    </citation>
    <scope>NUCLEOTIDE SEQUENCE [LARGE SCALE GENOMIC DNA]</scope>
    <source>
        <strain evidence="1">Sullivan</strain>
    </source>
</reference>
<gene>
    <name evidence="1" type="ORF">U729_13</name>
</gene>
<dbReference type="EMBL" id="CP006905">
    <property type="protein sequence ID" value="AIY84084.1"/>
    <property type="molecule type" value="Genomic_DNA"/>
</dbReference>
<evidence type="ECO:0000313" key="1">
    <source>
        <dbReference type="EMBL" id="AIY84084.1"/>
    </source>
</evidence>
<keyword evidence="2" id="KW-1185">Reference proteome</keyword>
<dbReference type="Proteomes" id="UP000030635">
    <property type="component" value="Chromosome"/>
</dbReference>
<organism evidence="1 2">
    <name type="scientific">Clostridium baratii str. Sullivan</name>
    <dbReference type="NCBI Taxonomy" id="1415775"/>
    <lineage>
        <taxon>Bacteria</taxon>
        <taxon>Bacillati</taxon>
        <taxon>Bacillota</taxon>
        <taxon>Clostridia</taxon>
        <taxon>Eubacteriales</taxon>
        <taxon>Clostridiaceae</taxon>
        <taxon>Clostridium</taxon>
    </lineage>
</organism>
<dbReference type="HOGENOM" id="CLU_3381241_0_0_9"/>
<dbReference type="KEGG" id="cbv:U729_13"/>
<proteinExistence type="predicted"/>
<sequence length="33" mass="4020">MLYIYNKDIFLEALALVLFNRELKKDNEFKAKK</sequence>
<name>A0A0A7FWR2_9CLOT</name>